<dbReference type="InterPro" id="IPR016039">
    <property type="entry name" value="Thiolase-like"/>
</dbReference>
<feature type="active site" description="Proton acceptor" evidence="4">
    <location>
        <position position="386"/>
    </location>
</feature>
<dbReference type="RefSeq" id="WP_180152933.1">
    <property type="nucleotide sequence ID" value="NZ_JACCEM010000001.1"/>
</dbReference>
<evidence type="ECO:0000256" key="5">
    <source>
        <dbReference type="RuleBase" id="RU003557"/>
    </source>
</evidence>
<dbReference type="PANTHER" id="PTHR18919">
    <property type="entry name" value="ACETYL-COA C-ACYLTRANSFERASE"/>
    <property type="match status" value="1"/>
</dbReference>
<keyword evidence="2 5" id="KW-0808">Transferase</keyword>
<evidence type="ECO:0000313" key="9">
    <source>
        <dbReference type="Proteomes" id="UP000559809"/>
    </source>
</evidence>
<dbReference type="PIRSF" id="PIRSF000429">
    <property type="entry name" value="Ac-CoA_Ac_transf"/>
    <property type="match status" value="1"/>
</dbReference>
<dbReference type="PANTHER" id="PTHR18919:SF107">
    <property type="entry name" value="ACETYL-COA ACETYLTRANSFERASE, CYTOSOLIC"/>
    <property type="match status" value="1"/>
</dbReference>
<protein>
    <submittedName>
        <fullName evidence="8">Acetyl-CoA C-acetyltransferase</fullName>
    </submittedName>
</protein>
<dbReference type="GO" id="GO:0003988">
    <property type="term" value="F:acetyl-CoA C-acyltransferase activity"/>
    <property type="evidence" value="ECO:0007669"/>
    <property type="project" value="UniProtKB-ARBA"/>
</dbReference>
<sequence>MKKTDAYIVSPLRTGIGKFGGGLMPLKADELAAFMINEIVRYAGVEPGLIEEVIVSQSYQSSEAPCMGRYAANLAGLPIEVPGYTVDRRCGSGVQAIADAAMQVQTGVLDCAMVVGVESMSNIEYYSTDMRWGKRLGSVVLHDRLESGRVRSQPASRFGECSGPIETAENLAQDYGISREEADRYACHSHRKAAAAWREGRFDKEVVPVPVPQRRGDPVLFREDQGIRADISLDDLAKLKPIIRGGTVTAGNASQQNDAAAGCLVVSESFLQRTGIEPMARLLGWSAAGCDPLRMGIGPVPAVARLMPRIGLSLDDMDVVEVNEAFAAQILAVLKEWGMVDDPRVNPNGSGISLGHPIGATGMRIMTTLLHEMERRKARYGLETMCIGGGQGMAAVFERIA</sequence>
<dbReference type="NCBIfam" id="NF004853">
    <property type="entry name" value="PRK06205.1"/>
    <property type="match status" value="1"/>
</dbReference>
<evidence type="ECO:0000256" key="2">
    <source>
        <dbReference type="ARBA" id="ARBA00022679"/>
    </source>
</evidence>
<dbReference type="Pfam" id="PF00108">
    <property type="entry name" value="Thiolase_N"/>
    <property type="match status" value="1"/>
</dbReference>
<keyword evidence="9" id="KW-1185">Reference proteome</keyword>
<feature type="active site" description="Proton acceptor" evidence="4">
    <location>
        <position position="356"/>
    </location>
</feature>
<dbReference type="InterPro" id="IPR002155">
    <property type="entry name" value="Thiolase"/>
</dbReference>
<dbReference type="Gene3D" id="3.40.47.10">
    <property type="match status" value="2"/>
</dbReference>
<comment type="similarity">
    <text evidence="1 5">Belongs to the thiolase-like superfamily. Thiolase family.</text>
</comment>
<evidence type="ECO:0000256" key="3">
    <source>
        <dbReference type="ARBA" id="ARBA00023315"/>
    </source>
</evidence>
<proteinExistence type="inferred from homology"/>
<dbReference type="SUPFAM" id="SSF53901">
    <property type="entry name" value="Thiolase-like"/>
    <property type="match status" value="2"/>
</dbReference>
<comment type="caution">
    <text evidence="8">The sequence shown here is derived from an EMBL/GenBank/DDBJ whole genome shotgun (WGS) entry which is preliminary data.</text>
</comment>
<feature type="active site" description="Acyl-thioester intermediate" evidence="4">
    <location>
        <position position="90"/>
    </location>
</feature>
<dbReference type="EMBL" id="JACCEM010000001">
    <property type="protein sequence ID" value="NYT47846.1"/>
    <property type="molecule type" value="Genomic_DNA"/>
</dbReference>
<dbReference type="Proteomes" id="UP000559809">
    <property type="component" value="Unassembled WGS sequence"/>
</dbReference>
<dbReference type="CDD" id="cd00751">
    <property type="entry name" value="thiolase"/>
    <property type="match status" value="1"/>
</dbReference>
<dbReference type="InterPro" id="IPR020616">
    <property type="entry name" value="Thiolase_N"/>
</dbReference>
<dbReference type="AlphaFoldDB" id="A0A853G098"/>
<evidence type="ECO:0000256" key="1">
    <source>
        <dbReference type="ARBA" id="ARBA00010982"/>
    </source>
</evidence>
<reference evidence="8 9" key="1">
    <citation type="submission" date="2020-07" db="EMBL/GenBank/DDBJ databases">
        <title>Taxonomic revisions and descriptions of new bacterial species based on genomic comparisons in the high-G+C-content subgroup of the family Alcaligenaceae.</title>
        <authorList>
            <person name="Szabo A."/>
            <person name="Felfoldi T."/>
        </authorList>
    </citation>
    <scope>NUCLEOTIDE SEQUENCE [LARGE SCALE GENOMIC DNA]</scope>
    <source>
        <strain evidence="8 9">LMG 24012</strain>
    </source>
</reference>
<keyword evidence="3 5" id="KW-0012">Acyltransferase</keyword>
<gene>
    <name evidence="8" type="ORF">H0A72_00840</name>
</gene>
<feature type="domain" description="Thiolase C-terminal" evidence="7">
    <location>
        <begin position="277"/>
        <end position="399"/>
    </location>
</feature>
<evidence type="ECO:0000259" key="7">
    <source>
        <dbReference type="Pfam" id="PF02803"/>
    </source>
</evidence>
<dbReference type="FunFam" id="3.40.47.10:FF:000010">
    <property type="entry name" value="Acetyl-CoA acetyltransferase (Thiolase)"/>
    <property type="match status" value="1"/>
</dbReference>
<evidence type="ECO:0000256" key="4">
    <source>
        <dbReference type="PIRSR" id="PIRSR000429-1"/>
    </source>
</evidence>
<name>A0A853G098_9BURK</name>
<feature type="domain" description="Thiolase N-terminal" evidence="6">
    <location>
        <begin position="7"/>
        <end position="269"/>
    </location>
</feature>
<dbReference type="Pfam" id="PF02803">
    <property type="entry name" value="Thiolase_C"/>
    <property type="match status" value="1"/>
</dbReference>
<dbReference type="InterPro" id="IPR020617">
    <property type="entry name" value="Thiolase_C"/>
</dbReference>
<evidence type="ECO:0000313" key="8">
    <source>
        <dbReference type="EMBL" id="NYT47846.1"/>
    </source>
</evidence>
<dbReference type="NCBIfam" id="TIGR01930">
    <property type="entry name" value="AcCoA-C-Actrans"/>
    <property type="match status" value="1"/>
</dbReference>
<evidence type="ECO:0000259" key="6">
    <source>
        <dbReference type="Pfam" id="PF00108"/>
    </source>
</evidence>
<dbReference type="GO" id="GO:0044281">
    <property type="term" value="P:small molecule metabolic process"/>
    <property type="evidence" value="ECO:0007669"/>
    <property type="project" value="UniProtKB-ARBA"/>
</dbReference>
<accession>A0A853G098</accession>
<organism evidence="8 9">
    <name type="scientific">Parapusillimonas granuli</name>
    <dbReference type="NCBI Taxonomy" id="380911"/>
    <lineage>
        <taxon>Bacteria</taxon>
        <taxon>Pseudomonadati</taxon>
        <taxon>Pseudomonadota</taxon>
        <taxon>Betaproteobacteria</taxon>
        <taxon>Burkholderiales</taxon>
        <taxon>Alcaligenaceae</taxon>
        <taxon>Parapusillimonas</taxon>
    </lineage>
</organism>